<keyword evidence="3" id="KW-1185">Reference proteome</keyword>
<feature type="compositionally biased region" description="Basic residues" evidence="1">
    <location>
        <begin position="351"/>
        <end position="365"/>
    </location>
</feature>
<feature type="region of interest" description="Disordered" evidence="1">
    <location>
        <begin position="314"/>
        <end position="393"/>
    </location>
</feature>
<comment type="caution">
    <text evidence="2">The sequence shown here is derived from an EMBL/GenBank/DDBJ whole genome shotgun (WGS) entry which is preliminary data.</text>
</comment>
<feature type="region of interest" description="Disordered" evidence="1">
    <location>
        <begin position="162"/>
        <end position="187"/>
    </location>
</feature>
<gene>
    <name evidence="2" type="ORF">BLNAU_21003</name>
</gene>
<organism evidence="2 3">
    <name type="scientific">Blattamonas nauphoetae</name>
    <dbReference type="NCBI Taxonomy" id="2049346"/>
    <lineage>
        <taxon>Eukaryota</taxon>
        <taxon>Metamonada</taxon>
        <taxon>Preaxostyla</taxon>
        <taxon>Oxymonadida</taxon>
        <taxon>Blattamonas</taxon>
    </lineage>
</organism>
<sequence length="484" mass="54270">MESPQGMLESSPSMDTVSETGRLSPPDLLGLHVDPSYTLSEDTDGSQFTNPLDTFSLPTLMPFSHHALHSVPHSLDTDSLSSSVLSPFLQPAMRGESLAKDSHNVSMFVSNTLPQRQSTPELSFYDPSAYSFRPPSASFDNDLFTFNSTQFRFQSDTISSYDHNSGQYPIDPSLPSLNSEPPSPRTPFDPQMSSIYSETTSHGTRAATIIYNDEHHSSTHSQPNDTIFQSLRTKQRIQNEETNDWVIVSPSPTQGVPSSPVMSFVPESWPHPPKQKLQFEKPTFPIPASFFTISKPKPTSTALVDQPDGDFRVFKNNSVSTAPEQIEEKSDSSDDSTDGKDTSNLPEERHTRKRKRRRHRKRRRKQNDDDWVIIDKDDPNRGNTLSPAVQQPHIGLTTLIPQRPSLQISPTPPDSHNVPPSTSRFQVIPPLIPSPPRDPKIHSEPTHYGHFGSNVFPYPPSQYNCNYPQYSPQQSGSVWYSKPY</sequence>
<protein>
    <submittedName>
        <fullName evidence="2">Uncharacterized protein</fullName>
    </submittedName>
</protein>
<feature type="compositionally biased region" description="Basic and acidic residues" evidence="1">
    <location>
        <begin position="326"/>
        <end position="350"/>
    </location>
</feature>
<dbReference type="EMBL" id="JARBJD010000315">
    <property type="protein sequence ID" value="KAK2944086.1"/>
    <property type="molecule type" value="Genomic_DNA"/>
</dbReference>
<feature type="compositionally biased region" description="Polar residues" evidence="1">
    <location>
        <begin position="8"/>
        <end position="21"/>
    </location>
</feature>
<reference evidence="2 3" key="1">
    <citation type="journal article" date="2022" name="bioRxiv">
        <title>Genomics of Preaxostyla Flagellates Illuminates Evolutionary Transitions and the Path Towards Mitochondrial Loss.</title>
        <authorList>
            <person name="Novak L.V.F."/>
            <person name="Treitli S.C."/>
            <person name="Pyrih J."/>
            <person name="Halakuc P."/>
            <person name="Pipaliya S.V."/>
            <person name="Vacek V."/>
            <person name="Brzon O."/>
            <person name="Soukal P."/>
            <person name="Eme L."/>
            <person name="Dacks J.B."/>
            <person name="Karnkowska A."/>
            <person name="Elias M."/>
            <person name="Hampl V."/>
        </authorList>
    </citation>
    <scope>NUCLEOTIDE SEQUENCE [LARGE SCALE GENOMIC DNA]</scope>
    <source>
        <strain evidence="2">NAU3</strain>
        <tissue evidence="2">Gut</tissue>
    </source>
</reference>
<name>A0ABQ9WX54_9EUKA</name>
<evidence type="ECO:0000256" key="1">
    <source>
        <dbReference type="SAM" id="MobiDB-lite"/>
    </source>
</evidence>
<accession>A0ABQ9WX54</accession>
<feature type="region of interest" description="Disordered" evidence="1">
    <location>
        <begin position="1"/>
        <end position="45"/>
    </location>
</feature>
<evidence type="ECO:0000313" key="3">
    <source>
        <dbReference type="Proteomes" id="UP001281761"/>
    </source>
</evidence>
<evidence type="ECO:0000313" key="2">
    <source>
        <dbReference type="EMBL" id="KAK2944086.1"/>
    </source>
</evidence>
<proteinExistence type="predicted"/>
<dbReference type="Proteomes" id="UP001281761">
    <property type="component" value="Unassembled WGS sequence"/>
</dbReference>